<dbReference type="EMBL" id="JAUEPR010000043">
    <property type="protein sequence ID" value="KAK0472136.1"/>
    <property type="molecule type" value="Genomic_DNA"/>
</dbReference>
<feature type="compositionally biased region" description="Polar residues" evidence="1">
    <location>
        <begin position="91"/>
        <end position="102"/>
    </location>
</feature>
<reference evidence="2" key="1">
    <citation type="submission" date="2023-06" db="EMBL/GenBank/DDBJ databases">
        <authorList>
            <consortium name="Lawrence Berkeley National Laboratory"/>
            <person name="Ahrendt S."/>
            <person name="Sahu N."/>
            <person name="Indic B."/>
            <person name="Wong-Bajracharya J."/>
            <person name="Merenyi Z."/>
            <person name="Ke H.-M."/>
            <person name="Monk M."/>
            <person name="Kocsube S."/>
            <person name="Drula E."/>
            <person name="Lipzen A."/>
            <person name="Balint B."/>
            <person name="Henrissat B."/>
            <person name="Andreopoulos B."/>
            <person name="Martin F.M."/>
            <person name="Harder C.B."/>
            <person name="Rigling D."/>
            <person name="Ford K.L."/>
            <person name="Foster G.D."/>
            <person name="Pangilinan J."/>
            <person name="Papanicolaou A."/>
            <person name="Barry K."/>
            <person name="LaButti K."/>
            <person name="Viragh M."/>
            <person name="Koriabine M."/>
            <person name="Yan M."/>
            <person name="Riley R."/>
            <person name="Champramary S."/>
            <person name="Plett K.L."/>
            <person name="Tsai I.J."/>
            <person name="Slot J."/>
            <person name="Sipos G."/>
            <person name="Plett J."/>
            <person name="Nagy L.G."/>
            <person name="Grigoriev I.V."/>
        </authorList>
    </citation>
    <scope>NUCLEOTIDE SEQUENCE</scope>
    <source>
        <strain evidence="2">ICMP 16352</strain>
    </source>
</reference>
<evidence type="ECO:0000313" key="3">
    <source>
        <dbReference type="Proteomes" id="UP001175227"/>
    </source>
</evidence>
<dbReference type="Proteomes" id="UP001175227">
    <property type="component" value="Unassembled WGS sequence"/>
</dbReference>
<proteinExistence type="predicted"/>
<evidence type="ECO:0000313" key="2">
    <source>
        <dbReference type="EMBL" id="KAK0472136.1"/>
    </source>
</evidence>
<gene>
    <name evidence="2" type="ORF">IW261DRAFT_1509219</name>
</gene>
<feature type="compositionally biased region" description="Low complexity" evidence="1">
    <location>
        <begin position="69"/>
        <end position="83"/>
    </location>
</feature>
<dbReference type="AlphaFoldDB" id="A0AA39T8T4"/>
<protein>
    <submittedName>
        <fullName evidence="2">Uncharacterized protein</fullName>
    </submittedName>
</protein>
<comment type="caution">
    <text evidence="2">The sequence shown here is derived from an EMBL/GenBank/DDBJ whole genome shotgun (WGS) entry which is preliminary data.</text>
</comment>
<sequence>MLDQKSSELQTCEARSTDRWTEALRRDTDDLCKQMEAEYGDREPITYSNAHLSQFTLASSQDSNVDRVSLSQSPYPLSQPRSQPDSEEYLPSSQDNGYTSQGYDVMDEPVSMSQANDYADYEDMMYTGDEATVRGSQDDMGSAENVRLQFRKSLVDAKDAVLEAISKTENIPTHYPEFTNLINMWHGIRLLVVSLQVTLDEMIPSPDENGP</sequence>
<keyword evidence="3" id="KW-1185">Reference proteome</keyword>
<name>A0AA39T8T4_9AGAR</name>
<feature type="region of interest" description="Disordered" evidence="1">
    <location>
        <begin position="58"/>
        <end position="104"/>
    </location>
</feature>
<evidence type="ECO:0000256" key="1">
    <source>
        <dbReference type="SAM" id="MobiDB-lite"/>
    </source>
</evidence>
<accession>A0AA39T8T4</accession>
<organism evidence="2 3">
    <name type="scientific">Armillaria novae-zelandiae</name>
    <dbReference type="NCBI Taxonomy" id="153914"/>
    <lineage>
        <taxon>Eukaryota</taxon>
        <taxon>Fungi</taxon>
        <taxon>Dikarya</taxon>
        <taxon>Basidiomycota</taxon>
        <taxon>Agaricomycotina</taxon>
        <taxon>Agaricomycetes</taxon>
        <taxon>Agaricomycetidae</taxon>
        <taxon>Agaricales</taxon>
        <taxon>Marasmiineae</taxon>
        <taxon>Physalacriaceae</taxon>
        <taxon>Armillaria</taxon>
    </lineage>
</organism>